<reference evidence="2" key="2">
    <citation type="submission" date="2021-04" db="EMBL/GenBank/DDBJ databases">
        <authorList>
            <person name="Gilroy R."/>
        </authorList>
    </citation>
    <scope>NUCLEOTIDE SEQUENCE</scope>
    <source>
        <strain evidence="2">ChiGjej3B3-11674</strain>
    </source>
</reference>
<evidence type="ECO:0000313" key="3">
    <source>
        <dbReference type="Proteomes" id="UP000823897"/>
    </source>
</evidence>
<name>A0A9D2U3B7_9FIRM</name>
<accession>A0A9D2U3B7</accession>
<reference evidence="2" key="1">
    <citation type="journal article" date="2021" name="PeerJ">
        <title>Extensive microbial diversity within the chicken gut microbiome revealed by metagenomics and culture.</title>
        <authorList>
            <person name="Gilroy R."/>
            <person name="Ravi A."/>
            <person name="Getino M."/>
            <person name="Pursley I."/>
            <person name="Horton D.L."/>
            <person name="Alikhan N.F."/>
            <person name="Baker D."/>
            <person name="Gharbi K."/>
            <person name="Hall N."/>
            <person name="Watson M."/>
            <person name="Adriaenssens E.M."/>
            <person name="Foster-Nyarko E."/>
            <person name="Jarju S."/>
            <person name="Secka A."/>
            <person name="Antonio M."/>
            <person name="Oren A."/>
            <person name="Chaudhuri R.R."/>
            <person name="La Ragione R."/>
            <person name="Hildebrand F."/>
            <person name="Pallen M.J."/>
        </authorList>
    </citation>
    <scope>NUCLEOTIDE SEQUENCE</scope>
    <source>
        <strain evidence="2">ChiGjej3B3-11674</strain>
    </source>
</reference>
<proteinExistence type="predicted"/>
<evidence type="ECO:0000256" key="1">
    <source>
        <dbReference type="SAM" id="MobiDB-lite"/>
    </source>
</evidence>
<dbReference type="Proteomes" id="UP000823897">
    <property type="component" value="Unassembled WGS sequence"/>
</dbReference>
<organism evidence="2 3">
    <name type="scientific">Candidatus Mediterraneibacter tabaqchaliae</name>
    <dbReference type="NCBI Taxonomy" id="2838689"/>
    <lineage>
        <taxon>Bacteria</taxon>
        <taxon>Bacillati</taxon>
        <taxon>Bacillota</taxon>
        <taxon>Clostridia</taxon>
        <taxon>Lachnospirales</taxon>
        <taxon>Lachnospiraceae</taxon>
        <taxon>Mediterraneibacter</taxon>
    </lineage>
</organism>
<dbReference type="AlphaFoldDB" id="A0A9D2U3B7"/>
<evidence type="ECO:0000313" key="2">
    <source>
        <dbReference type="EMBL" id="HJD34679.1"/>
    </source>
</evidence>
<dbReference type="EMBL" id="DWUV01000175">
    <property type="protein sequence ID" value="HJD34679.1"/>
    <property type="molecule type" value="Genomic_DNA"/>
</dbReference>
<sequence>FSAGIWLASAPLHEAGKTTKSGNTLKPGIRREELGFASDTLSSDSNACPLISTFSKPHSEVTSTTHIPALKEISKRRFAVFWFPQAGRSPDKCSVYKRSKKGSFSGKKGPLSHPAETHNKKRNFPPKDKTTLASRIL</sequence>
<gene>
    <name evidence="2" type="ORF">H9911_09090</name>
</gene>
<feature type="region of interest" description="Disordered" evidence="1">
    <location>
        <begin position="93"/>
        <end position="137"/>
    </location>
</feature>
<protein>
    <submittedName>
        <fullName evidence="2">Uncharacterized protein</fullName>
    </submittedName>
</protein>
<comment type="caution">
    <text evidence="2">The sequence shown here is derived from an EMBL/GenBank/DDBJ whole genome shotgun (WGS) entry which is preliminary data.</text>
</comment>
<feature type="non-terminal residue" evidence="2">
    <location>
        <position position="1"/>
    </location>
</feature>